<name>A0ABD0NC45_CIRMR</name>
<protein>
    <submittedName>
        <fullName evidence="1">Uncharacterized protein</fullName>
    </submittedName>
</protein>
<proteinExistence type="predicted"/>
<comment type="caution">
    <text evidence="1">The sequence shown here is derived from an EMBL/GenBank/DDBJ whole genome shotgun (WGS) entry which is preliminary data.</text>
</comment>
<dbReference type="AlphaFoldDB" id="A0ABD0NC45"/>
<dbReference type="Proteomes" id="UP001529510">
    <property type="component" value="Unassembled WGS sequence"/>
</dbReference>
<organism evidence="1 2">
    <name type="scientific">Cirrhinus mrigala</name>
    <name type="common">Mrigala</name>
    <dbReference type="NCBI Taxonomy" id="683832"/>
    <lineage>
        <taxon>Eukaryota</taxon>
        <taxon>Metazoa</taxon>
        <taxon>Chordata</taxon>
        <taxon>Craniata</taxon>
        <taxon>Vertebrata</taxon>
        <taxon>Euteleostomi</taxon>
        <taxon>Actinopterygii</taxon>
        <taxon>Neopterygii</taxon>
        <taxon>Teleostei</taxon>
        <taxon>Ostariophysi</taxon>
        <taxon>Cypriniformes</taxon>
        <taxon>Cyprinidae</taxon>
        <taxon>Labeoninae</taxon>
        <taxon>Labeonini</taxon>
        <taxon>Cirrhinus</taxon>
    </lineage>
</organism>
<reference evidence="1 2" key="1">
    <citation type="submission" date="2024-05" db="EMBL/GenBank/DDBJ databases">
        <title>Genome sequencing and assembly of Indian major carp, Cirrhinus mrigala (Hamilton, 1822).</title>
        <authorList>
            <person name="Mohindra V."/>
            <person name="Chowdhury L.M."/>
            <person name="Lal K."/>
            <person name="Jena J.K."/>
        </authorList>
    </citation>
    <scope>NUCLEOTIDE SEQUENCE [LARGE SCALE GENOMIC DNA]</scope>
    <source>
        <strain evidence="1">CM1030</strain>
        <tissue evidence="1">Blood</tissue>
    </source>
</reference>
<keyword evidence="2" id="KW-1185">Reference proteome</keyword>
<evidence type="ECO:0000313" key="2">
    <source>
        <dbReference type="Proteomes" id="UP001529510"/>
    </source>
</evidence>
<feature type="non-terminal residue" evidence="1">
    <location>
        <position position="1"/>
    </location>
</feature>
<gene>
    <name evidence="1" type="ORF">M9458_046923</name>
</gene>
<sequence length="80" mass="8429">PCPPMNVTFTVAWKSSALTTGYRVYQLSSDGRVPVCLTSNFSCEVFGQQASNVAVTAWNGAGESLASRIATGKKKWAGGL</sequence>
<dbReference type="EMBL" id="JAMKFB020000023">
    <property type="protein sequence ID" value="KAL0158847.1"/>
    <property type="molecule type" value="Genomic_DNA"/>
</dbReference>
<dbReference type="InterPro" id="IPR036116">
    <property type="entry name" value="FN3_sf"/>
</dbReference>
<evidence type="ECO:0000313" key="1">
    <source>
        <dbReference type="EMBL" id="KAL0158847.1"/>
    </source>
</evidence>
<dbReference type="SUPFAM" id="SSF49265">
    <property type="entry name" value="Fibronectin type III"/>
    <property type="match status" value="1"/>
</dbReference>
<accession>A0ABD0NC45</accession>